<evidence type="ECO:0000256" key="2">
    <source>
        <dbReference type="ARBA" id="ARBA00005582"/>
    </source>
</evidence>
<dbReference type="CDD" id="cd04697">
    <property type="entry name" value="NUDIX_Hydrolase"/>
    <property type="match status" value="1"/>
</dbReference>
<keyword evidence="4 8" id="KW-0378">Hydrolase</keyword>
<dbReference type="AlphaFoldDB" id="W7IT73"/>
<dbReference type="eggNOG" id="COG0494">
    <property type="taxonomic scope" value="Bacteria"/>
</dbReference>
<dbReference type="GO" id="GO:0046872">
    <property type="term" value="F:metal ion binding"/>
    <property type="evidence" value="ECO:0007669"/>
    <property type="project" value="UniProtKB-KW"/>
</dbReference>
<feature type="binding site" evidence="6">
    <location>
        <position position="88"/>
    </location>
    <ligand>
        <name>Mg(2+)</name>
        <dbReference type="ChEBI" id="CHEBI:18420"/>
    </ligand>
</feature>
<evidence type="ECO:0000313" key="8">
    <source>
        <dbReference type="EMBL" id="EWC64080.1"/>
    </source>
</evidence>
<dbReference type="SUPFAM" id="SSF55811">
    <property type="entry name" value="Nudix"/>
    <property type="match status" value="1"/>
</dbReference>
<feature type="binding site" evidence="6">
    <location>
        <position position="84"/>
    </location>
    <ligand>
        <name>Mg(2+)</name>
        <dbReference type="ChEBI" id="CHEBI:18420"/>
    </ligand>
</feature>
<accession>W7IT73</accession>
<dbReference type="Pfam" id="PF00293">
    <property type="entry name" value="NUDIX"/>
    <property type="match status" value="1"/>
</dbReference>
<dbReference type="PANTHER" id="PTHR10885:SF0">
    <property type="entry name" value="ISOPENTENYL-DIPHOSPHATE DELTA-ISOMERASE"/>
    <property type="match status" value="1"/>
</dbReference>
<evidence type="ECO:0000313" key="9">
    <source>
        <dbReference type="Proteomes" id="UP000019277"/>
    </source>
</evidence>
<feature type="domain" description="Nudix hydrolase" evidence="7">
    <location>
        <begin position="31"/>
        <end position="159"/>
    </location>
</feature>
<dbReference type="InterPro" id="IPR000086">
    <property type="entry name" value="NUDIX_hydrolase_dom"/>
</dbReference>
<comment type="cofactor">
    <cofactor evidence="1">
        <name>Mg(2+)</name>
        <dbReference type="ChEBI" id="CHEBI:18420"/>
    </cofactor>
</comment>
<dbReference type="PIRSF" id="PIRSF017340">
    <property type="entry name" value="Nudix_hydro"/>
    <property type="match status" value="1"/>
</dbReference>
<organism evidence="8 9">
    <name type="scientific">Actinokineospora spheciospongiae</name>
    <dbReference type="NCBI Taxonomy" id="909613"/>
    <lineage>
        <taxon>Bacteria</taxon>
        <taxon>Bacillati</taxon>
        <taxon>Actinomycetota</taxon>
        <taxon>Actinomycetes</taxon>
        <taxon>Pseudonocardiales</taxon>
        <taxon>Pseudonocardiaceae</taxon>
        <taxon>Actinokineospora</taxon>
    </lineage>
</organism>
<evidence type="ECO:0000256" key="4">
    <source>
        <dbReference type="ARBA" id="ARBA00022801"/>
    </source>
</evidence>
<dbReference type="EC" id="3.6.-.-" evidence="8"/>
<evidence type="ECO:0000259" key="7">
    <source>
        <dbReference type="PROSITE" id="PS51462"/>
    </source>
</evidence>
<evidence type="ECO:0000256" key="3">
    <source>
        <dbReference type="ARBA" id="ARBA00022723"/>
    </source>
</evidence>
<dbReference type="InterPro" id="IPR020084">
    <property type="entry name" value="NUDIX_hydrolase_CS"/>
</dbReference>
<dbReference type="OrthoDB" id="67499at2"/>
<dbReference type="PANTHER" id="PTHR10885">
    <property type="entry name" value="ISOPENTENYL-DIPHOSPHATE DELTA-ISOMERASE"/>
    <property type="match status" value="1"/>
</dbReference>
<evidence type="ECO:0000256" key="6">
    <source>
        <dbReference type="PIRSR" id="PIRSR017340-1"/>
    </source>
</evidence>
<reference evidence="8 9" key="1">
    <citation type="journal article" date="2014" name="Genome Announc.">
        <title>Draft Genome Sequence of the Antitrypanosomally Active Sponge-Associated Bacterium Actinokineospora sp. Strain EG49.</title>
        <authorList>
            <person name="Harjes J."/>
            <person name="Ryu T."/>
            <person name="Abdelmohsen U.R."/>
            <person name="Moitinho-Silva L."/>
            <person name="Horn H."/>
            <person name="Ravasi T."/>
            <person name="Hentschel U."/>
        </authorList>
    </citation>
    <scope>NUCLEOTIDE SEQUENCE [LARGE SCALE GENOMIC DNA]</scope>
    <source>
        <strain evidence="8 9">EG49</strain>
    </source>
</reference>
<comment type="caution">
    <text evidence="8">The sequence shown here is derived from an EMBL/GenBank/DDBJ whole genome shotgun (WGS) entry which is preliminary data.</text>
</comment>
<dbReference type="InterPro" id="IPR015797">
    <property type="entry name" value="NUDIX_hydrolase-like_dom_sf"/>
</dbReference>
<keyword evidence="9" id="KW-1185">Reference proteome</keyword>
<keyword evidence="3 6" id="KW-0479">Metal-binding</keyword>
<proteinExistence type="inferred from homology"/>
<dbReference type="STRING" id="909613.UO65_0607"/>
<keyword evidence="5 6" id="KW-0460">Magnesium</keyword>
<protein>
    <submittedName>
        <fullName evidence="8">Putative Nudix hydrolase YfcD</fullName>
        <ecNumber evidence="8">3.6.-.-</ecNumber>
    </submittedName>
</protein>
<dbReference type="RefSeq" id="WP_035278475.1">
    <property type="nucleotide sequence ID" value="NZ_AYXG01000024.1"/>
</dbReference>
<evidence type="ECO:0000256" key="1">
    <source>
        <dbReference type="ARBA" id="ARBA00001946"/>
    </source>
</evidence>
<dbReference type="PROSITE" id="PS00893">
    <property type="entry name" value="NUDIX_BOX"/>
    <property type="match status" value="1"/>
</dbReference>
<dbReference type="Gene3D" id="3.90.79.10">
    <property type="entry name" value="Nucleoside Triphosphate Pyrophosphohydrolase"/>
    <property type="match status" value="1"/>
</dbReference>
<name>W7IT73_9PSEU</name>
<dbReference type="EMBL" id="AYXG01000024">
    <property type="protein sequence ID" value="EWC64080.1"/>
    <property type="molecule type" value="Genomic_DNA"/>
</dbReference>
<dbReference type="GO" id="GO:0016817">
    <property type="term" value="F:hydrolase activity, acting on acid anhydrides"/>
    <property type="evidence" value="ECO:0007669"/>
    <property type="project" value="InterPro"/>
</dbReference>
<sequence>MDELVDLYARGDLGGRVVGTAPRSRVRAENLPHAATQVLLRDRAGRVYVHRRTLTKDVYPGMHDVWAGGVVTAGEAPDVAAARELAEELGVRTVVRPCFRYWYADDSANYLACVYEADHPGGEIRHQASEVAAGWWVPWAELLARLADPAWPFTPDGRESVARYARYAA</sequence>
<evidence type="ECO:0000256" key="5">
    <source>
        <dbReference type="ARBA" id="ARBA00022842"/>
    </source>
</evidence>
<comment type="similarity">
    <text evidence="2">Belongs to the Nudix hydrolase family.</text>
</comment>
<dbReference type="InterPro" id="IPR024195">
    <property type="entry name" value="NUDIX_hydrolase_YfcD_pred"/>
</dbReference>
<dbReference type="PROSITE" id="PS51462">
    <property type="entry name" value="NUDIX"/>
    <property type="match status" value="1"/>
</dbReference>
<dbReference type="Proteomes" id="UP000019277">
    <property type="component" value="Unassembled WGS sequence"/>
</dbReference>
<gene>
    <name evidence="8" type="ORF">UO65_0607</name>
</gene>